<dbReference type="InterPro" id="IPR058924">
    <property type="entry name" value="AGPR_dimerisation_dom"/>
</dbReference>
<keyword evidence="5" id="KW-0963">Cytoplasm</keyword>
<dbReference type="NCBIfam" id="TIGR01850">
    <property type="entry name" value="argC"/>
    <property type="match status" value="1"/>
</dbReference>
<evidence type="ECO:0000313" key="7">
    <source>
        <dbReference type="EMBL" id="ADP79769.1"/>
    </source>
</evidence>
<dbReference type="GO" id="GO:0006526">
    <property type="term" value="P:L-arginine biosynthetic process"/>
    <property type="evidence" value="ECO:0007669"/>
    <property type="project" value="UniProtKB-UniRule"/>
</dbReference>
<dbReference type="HAMAP" id="MF_00150">
    <property type="entry name" value="ArgC_type1"/>
    <property type="match status" value="1"/>
</dbReference>
<dbReference type="UniPathway" id="UPA00068">
    <property type="reaction ID" value="UER00108"/>
</dbReference>
<dbReference type="Pfam" id="PF22698">
    <property type="entry name" value="Semialdhyde_dhC_1"/>
    <property type="match status" value="1"/>
</dbReference>
<dbReference type="PANTHER" id="PTHR32338">
    <property type="entry name" value="N-ACETYL-GAMMA-GLUTAMYL-PHOSPHATE REDUCTASE, CHLOROPLASTIC-RELATED-RELATED"/>
    <property type="match status" value="1"/>
</dbReference>
<feature type="active site" evidence="5">
    <location>
        <position position="146"/>
    </location>
</feature>
<dbReference type="FunCoup" id="E3JA67">
    <property type="interactions" value="111"/>
</dbReference>
<dbReference type="Pfam" id="PF01118">
    <property type="entry name" value="Semialdhyde_dh"/>
    <property type="match status" value="1"/>
</dbReference>
<dbReference type="EMBL" id="CP002299">
    <property type="protein sequence ID" value="ADP79769.1"/>
    <property type="molecule type" value="Genomic_DNA"/>
</dbReference>
<gene>
    <name evidence="5" type="primary">argC</name>
    <name evidence="7" type="ordered locus">FraEuI1c_1712</name>
</gene>
<dbReference type="EC" id="1.2.1.38" evidence="5"/>
<dbReference type="STRING" id="298654.FraEuI1c_1712"/>
<dbReference type="SUPFAM" id="SSF55347">
    <property type="entry name" value="Glyceraldehyde-3-phosphate dehydrogenase-like, C-terminal domain"/>
    <property type="match status" value="1"/>
</dbReference>
<accession>E3JA67</accession>
<dbReference type="GO" id="GO:0005737">
    <property type="term" value="C:cytoplasm"/>
    <property type="evidence" value="ECO:0007669"/>
    <property type="project" value="UniProtKB-SubCell"/>
</dbReference>
<comment type="similarity">
    <text evidence="5">Belongs to the NAGSA dehydrogenase family. Type 1 subfamily.</text>
</comment>
<comment type="function">
    <text evidence="5">Catalyzes the NADPH-dependent reduction of N-acetyl-5-glutamyl phosphate to yield N-acetyl-L-glutamate 5-semialdehyde.</text>
</comment>
<reference evidence="7 8" key="1">
    <citation type="submission" date="2010-10" db="EMBL/GenBank/DDBJ databases">
        <title>Complete sequence of Frankia sp. EuI1c.</title>
        <authorList>
            <consortium name="US DOE Joint Genome Institute"/>
            <person name="Lucas S."/>
            <person name="Copeland A."/>
            <person name="Lapidus A."/>
            <person name="Cheng J.-F."/>
            <person name="Bruce D."/>
            <person name="Goodwin L."/>
            <person name="Pitluck S."/>
            <person name="Chertkov O."/>
            <person name="Detter J.C."/>
            <person name="Han C."/>
            <person name="Tapia R."/>
            <person name="Land M."/>
            <person name="Hauser L."/>
            <person name="Jeffries C."/>
            <person name="Kyrpides N."/>
            <person name="Ivanova N."/>
            <person name="Mikhailova N."/>
            <person name="Beauchemin N."/>
            <person name="Sen A."/>
            <person name="Sur S.A."/>
            <person name="Gtari M."/>
            <person name="Wall L."/>
            <person name="Tisa L."/>
            <person name="Woyke T."/>
        </authorList>
    </citation>
    <scope>NUCLEOTIDE SEQUENCE [LARGE SCALE GENOMIC DNA]</scope>
    <source>
        <strain evidence="8">DSM 45817 / CECT 9037 / EuI1c</strain>
    </source>
</reference>
<evidence type="ECO:0000256" key="5">
    <source>
        <dbReference type="HAMAP-Rule" id="MF_00150"/>
    </source>
</evidence>
<evidence type="ECO:0000256" key="4">
    <source>
        <dbReference type="ARBA" id="ARBA00023002"/>
    </source>
</evidence>
<dbReference type="AlphaFoldDB" id="E3JA67"/>
<evidence type="ECO:0000259" key="6">
    <source>
        <dbReference type="SMART" id="SM00859"/>
    </source>
</evidence>
<evidence type="ECO:0000313" key="8">
    <source>
        <dbReference type="Proteomes" id="UP000002484"/>
    </source>
</evidence>
<dbReference type="KEGG" id="fri:FraEuI1c_1712"/>
<dbReference type="GO" id="GO:0070401">
    <property type="term" value="F:NADP+ binding"/>
    <property type="evidence" value="ECO:0007669"/>
    <property type="project" value="InterPro"/>
</dbReference>
<dbReference type="Gene3D" id="3.40.50.720">
    <property type="entry name" value="NAD(P)-binding Rossmann-like Domain"/>
    <property type="match status" value="1"/>
</dbReference>
<dbReference type="SMART" id="SM00859">
    <property type="entry name" value="Semialdhyde_dh"/>
    <property type="match status" value="1"/>
</dbReference>
<proteinExistence type="inferred from homology"/>
<dbReference type="InterPro" id="IPR000706">
    <property type="entry name" value="AGPR_type-1"/>
</dbReference>
<dbReference type="InterPro" id="IPR036291">
    <property type="entry name" value="NAD(P)-bd_dom_sf"/>
</dbReference>
<dbReference type="GO" id="GO:0051287">
    <property type="term" value="F:NAD binding"/>
    <property type="evidence" value="ECO:0007669"/>
    <property type="project" value="InterPro"/>
</dbReference>
<dbReference type="Proteomes" id="UP000002484">
    <property type="component" value="Chromosome"/>
</dbReference>
<keyword evidence="3 5" id="KW-0521">NADP</keyword>
<dbReference type="Gene3D" id="3.30.360.10">
    <property type="entry name" value="Dihydrodipicolinate Reductase, domain 2"/>
    <property type="match status" value="1"/>
</dbReference>
<dbReference type="InterPro" id="IPR000534">
    <property type="entry name" value="Semialdehyde_DH_NAD-bd"/>
</dbReference>
<keyword evidence="8" id="KW-1185">Reference proteome</keyword>
<comment type="pathway">
    <text evidence="5">Amino-acid biosynthesis; L-arginine biosynthesis; N(2)-acetyl-L-ornithine from L-glutamate: step 3/4.</text>
</comment>
<protein>
    <recommendedName>
        <fullName evidence="5">N-acetyl-gamma-glutamyl-phosphate reductase</fullName>
        <shortName evidence="5">AGPR</shortName>
        <ecNumber evidence="5">1.2.1.38</ecNumber>
    </recommendedName>
    <alternativeName>
        <fullName evidence="5">N-acetyl-glutamate semialdehyde dehydrogenase</fullName>
        <shortName evidence="5">NAGSA dehydrogenase</shortName>
    </alternativeName>
</protein>
<keyword evidence="2 5" id="KW-0028">Amino-acid biosynthesis</keyword>
<dbReference type="eggNOG" id="COG0002">
    <property type="taxonomic scope" value="Bacteria"/>
</dbReference>
<dbReference type="InParanoid" id="E3JA67"/>
<dbReference type="CDD" id="cd23934">
    <property type="entry name" value="AGPR_1_C"/>
    <property type="match status" value="1"/>
</dbReference>
<keyword evidence="4 5" id="KW-0560">Oxidoreductase</keyword>
<feature type="domain" description="Semialdehyde dehydrogenase NAD-binding" evidence="6">
    <location>
        <begin position="4"/>
        <end position="136"/>
    </location>
</feature>
<evidence type="ECO:0000256" key="1">
    <source>
        <dbReference type="ARBA" id="ARBA00022571"/>
    </source>
</evidence>
<evidence type="ECO:0000256" key="2">
    <source>
        <dbReference type="ARBA" id="ARBA00022605"/>
    </source>
</evidence>
<dbReference type="RefSeq" id="WP_013422888.1">
    <property type="nucleotide sequence ID" value="NC_014666.1"/>
</dbReference>
<dbReference type="PANTHER" id="PTHR32338:SF10">
    <property type="entry name" value="N-ACETYL-GAMMA-GLUTAMYL-PHOSPHATE REDUCTASE, CHLOROPLASTIC-RELATED"/>
    <property type="match status" value="1"/>
</dbReference>
<evidence type="ECO:0000256" key="3">
    <source>
        <dbReference type="ARBA" id="ARBA00022857"/>
    </source>
</evidence>
<sequence>MGMTAAVIGGSGYGGGELLRLLLAHPEIEIGAVAAHTNVGEDIADLHPHLPSLYGQTFVDTAAAVASGAEVIFLALPHGRSAEVAATIPTGIKVVDLGADFRLESAEAWAKAYGGAHAGTWTYGMPELPGARAAIAAAERVAAPGCYPTAVTLAYAPLVAAGVIDPSDLVTVAASGTSGAGRAAKASLLGSEVMGDVTAYKVGRHQHRPEIVQNLTKVAATGVPGPAATVRVSFTASLAPMPRGILATCTARPTGKASTDGLGADLVAGILRAYYDDEPFVTVLPAGRWPRTSATLGSNTVHLQATYDEDADRVVVVSALDNLTKGAAGQAIQCANLMLGLPETMGLPLTGLAP</sequence>
<name>E3JA67_PSEI1</name>
<dbReference type="SUPFAM" id="SSF51735">
    <property type="entry name" value="NAD(P)-binding Rossmann-fold domains"/>
    <property type="match status" value="1"/>
</dbReference>
<comment type="catalytic activity">
    <reaction evidence="5">
        <text>N-acetyl-L-glutamate 5-semialdehyde + phosphate + NADP(+) = N-acetyl-L-glutamyl 5-phosphate + NADPH + H(+)</text>
        <dbReference type="Rhea" id="RHEA:21588"/>
        <dbReference type="ChEBI" id="CHEBI:15378"/>
        <dbReference type="ChEBI" id="CHEBI:29123"/>
        <dbReference type="ChEBI" id="CHEBI:43474"/>
        <dbReference type="ChEBI" id="CHEBI:57783"/>
        <dbReference type="ChEBI" id="CHEBI:57936"/>
        <dbReference type="ChEBI" id="CHEBI:58349"/>
        <dbReference type="EC" id="1.2.1.38"/>
    </reaction>
</comment>
<dbReference type="OrthoDB" id="9801289at2"/>
<dbReference type="HOGENOM" id="CLU_006384_0_0_11"/>
<dbReference type="InterPro" id="IPR050085">
    <property type="entry name" value="AGPR"/>
</dbReference>
<organism evidence="7 8">
    <name type="scientific">Pseudofrankia inefficax (strain DSM 45817 / CECT 9037 / DDB 130130 / EuI1c)</name>
    <name type="common">Frankia inefficax</name>
    <dbReference type="NCBI Taxonomy" id="298654"/>
    <lineage>
        <taxon>Bacteria</taxon>
        <taxon>Bacillati</taxon>
        <taxon>Actinomycetota</taxon>
        <taxon>Actinomycetes</taxon>
        <taxon>Frankiales</taxon>
        <taxon>Frankiaceae</taxon>
        <taxon>Pseudofrankia</taxon>
    </lineage>
</organism>
<comment type="subcellular location">
    <subcellularLocation>
        <location evidence="5">Cytoplasm</location>
    </subcellularLocation>
</comment>
<dbReference type="GO" id="GO:0003942">
    <property type="term" value="F:N-acetyl-gamma-glutamyl-phosphate reductase activity"/>
    <property type="evidence" value="ECO:0007669"/>
    <property type="project" value="UniProtKB-UniRule"/>
</dbReference>
<keyword evidence="1 5" id="KW-0055">Arginine biosynthesis</keyword>